<feature type="region of interest" description="Disordered" evidence="3">
    <location>
        <begin position="186"/>
        <end position="250"/>
    </location>
</feature>
<dbReference type="Pfam" id="PF04012">
    <property type="entry name" value="PspA_IM30"/>
    <property type="match status" value="1"/>
</dbReference>
<dbReference type="Proteomes" id="UP000594468">
    <property type="component" value="Chromosome"/>
</dbReference>
<gene>
    <name evidence="4" type="ORF">G4Y79_12870</name>
</gene>
<reference evidence="4 5" key="1">
    <citation type="submission" date="2020-02" db="EMBL/GenBank/DDBJ databases">
        <authorList>
            <person name="Zheng R.K."/>
            <person name="Sun C.M."/>
        </authorList>
    </citation>
    <scope>NUCLEOTIDE SEQUENCE [LARGE SCALE GENOMIC DNA]</scope>
    <source>
        <strain evidence="5">rifampicinis</strain>
    </source>
</reference>
<evidence type="ECO:0000256" key="2">
    <source>
        <dbReference type="SAM" id="Coils"/>
    </source>
</evidence>
<evidence type="ECO:0000256" key="3">
    <source>
        <dbReference type="SAM" id="MobiDB-lite"/>
    </source>
</evidence>
<evidence type="ECO:0000313" key="5">
    <source>
        <dbReference type="Proteomes" id="UP000594468"/>
    </source>
</evidence>
<comment type="similarity">
    <text evidence="1">Belongs to the PspA/Vipp/IM30 family.</text>
</comment>
<keyword evidence="2" id="KW-0175">Coiled coil</keyword>
<name>A0A7S8E5A4_9CHLR</name>
<evidence type="ECO:0000313" key="4">
    <source>
        <dbReference type="EMBL" id="QPC80605.1"/>
    </source>
</evidence>
<dbReference type="InterPro" id="IPR007157">
    <property type="entry name" value="PspA_VIPP1"/>
</dbReference>
<organism evidence="4 5">
    <name type="scientific">Phototrophicus methaneseepsis</name>
    <dbReference type="NCBI Taxonomy" id="2710758"/>
    <lineage>
        <taxon>Bacteria</taxon>
        <taxon>Bacillati</taxon>
        <taxon>Chloroflexota</taxon>
        <taxon>Candidatus Thermofontia</taxon>
        <taxon>Phototrophicales</taxon>
        <taxon>Phototrophicaceae</taxon>
        <taxon>Phototrophicus</taxon>
    </lineage>
</organism>
<feature type="coiled-coil region" evidence="2">
    <location>
        <begin position="42"/>
        <end position="69"/>
    </location>
</feature>
<proteinExistence type="inferred from homology"/>
<protein>
    <submittedName>
        <fullName evidence="4">PspA/IM30 family protein</fullName>
    </submittedName>
</protein>
<sequence length="250" mass="28059">MTGFWKKLDTVIRAQINDLIDVNKDDDTSRARRKYLARHDVNRSLQGDVKQLQQRIQDALAYEEELQAKIDALYASIAEWDAKADEAVGAGRDDDARLALGRLQQAQRELEMEESALSEHRYLTRELMSQVGALESALFEANQSEGEAVEAPDVPEQRTTSSVLDGLSKQLDQTRETLSQLVEESFKSVTGIGETPDDAPNKAPNRQQPIEEKPKRPAYPVNQRVVDDDLARRRSRLAKPPTSGDSENSE</sequence>
<keyword evidence="5" id="KW-1185">Reference proteome</keyword>
<dbReference type="RefSeq" id="WP_195168680.1">
    <property type="nucleotide sequence ID" value="NZ_CP062983.1"/>
</dbReference>
<accession>A0A7S8E5A4</accession>
<feature type="region of interest" description="Disordered" evidence="3">
    <location>
        <begin position="143"/>
        <end position="168"/>
    </location>
</feature>
<evidence type="ECO:0000256" key="1">
    <source>
        <dbReference type="ARBA" id="ARBA00043985"/>
    </source>
</evidence>
<feature type="coiled-coil region" evidence="2">
    <location>
        <begin position="96"/>
        <end position="123"/>
    </location>
</feature>
<dbReference type="EMBL" id="CP062983">
    <property type="protein sequence ID" value="QPC80605.1"/>
    <property type="molecule type" value="Genomic_DNA"/>
</dbReference>
<dbReference type="AlphaFoldDB" id="A0A7S8E5A4"/>
<dbReference type="KEGG" id="pmet:G4Y79_12870"/>